<dbReference type="Proteomes" id="UP001205105">
    <property type="component" value="Unassembled WGS sequence"/>
</dbReference>
<keyword evidence="2" id="KW-0472">Membrane</keyword>
<dbReference type="AlphaFoldDB" id="A0AAD5DRH6"/>
<keyword evidence="4" id="KW-1185">Reference proteome</keyword>
<proteinExistence type="predicted"/>
<reference evidence="3" key="1">
    <citation type="submission" date="2020-11" db="EMBL/GenBank/DDBJ databases">
        <title>Chlorella ohadii genome sequencing and assembly.</title>
        <authorList>
            <person name="Murik O."/>
            <person name="Treves H."/>
            <person name="Kedem I."/>
            <person name="Shotland Y."/>
            <person name="Kaplan A."/>
        </authorList>
    </citation>
    <scope>NUCLEOTIDE SEQUENCE</scope>
    <source>
        <strain evidence="3">1</strain>
    </source>
</reference>
<evidence type="ECO:0000313" key="4">
    <source>
        <dbReference type="Proteomes" id="UP001205105"/>
    </source>
</evidence>
<evidence type="ECO:0000313" key="3">
    <source>
        <dbReference type="EMBL" id="KAI7840946.1"/>
    </source>
</evidence>
<feature type="transmembrane region" description="Helical" evidence="2">
    <location>
        <begin position="297"/>
        <end position="322"/>
    </location>
</feature>
<feature type="region of interest" description="Disordered" evidence="1">
    <location>
        <begin position="248"/>
        <end position="270"/>
    </location>
</feature>
<feature type="transmembrane region" description="Helical" evidence="2">
    <location>
        <begin position="66"/>
        <end position="85"/>
    </location>
</feature>
<feature type="transmembrane region" description="Helical" evidence="2">
    <location>
        <begin position="97"/>
        <end position="116"/>
    </location>
</feature>
<feature type="transmembrane region" description="Helical" evidence="2">
    <location>
        <begin position="155"/>
        <end position="175"/>
    </location>
</feature>
<keyword evidence="2" id="KW-0812">Transmembrane</keyword>
<evidence type="ECO:0000256" key="1">
    <source>
        <dbReference type="SAM" id="MobiDB-lite"/>
    </source>
</evidence>
<dbReference type="EMBL" id="JADXDR010000069">
    <property type="protein sequence ID" value="KAI7840946.1"/>
    <property type="molecule type" value="Genomic_DNA"/>
</dbReference>
<keyword evidence="2" id="KW-1133">Transmembrane helix</keyword>
<organism evidence="3 4">
    <name type="scientific">Chlorella ohadii</name>
    <dbReference type="NCBI Taxonomy" id="2649997"/>
    <lineage>
        <taxon>Eukaryota</taxon>
        <taxon>Viridiplantae</taxon>
        <taxon>Chlorophyta</taxon>
        <taxon>core chlorophytes</taxon>
        <taxon>Trebouxiophyceae</taxon>
        <taxon>Chlorellales</taxon>
        <taxon>Chlorellaceae</taxon>
        <taxon>Chlorella clade</taxon>
        <taxon>Chlorella</taxon>
    </lineage>
</organism>
<sequence length="325" mass="36124">MAPQGPLTVRRRVARAWDWANQALAEEWQFNVEFDRYFWSTTVALYFAFTMKAAPQLSASENVENCIICAAILVMAVVSTLYAAGWRQHTPLLRVVLLFYIYSLPILTSLDAMHAISPAPSKVTHIGAVLDAVALWLSTSNGFIAWAILAARPPLFLALPAQVFVLLRITAGNFCRAPILQHPIMQQRTERDHRILSHLPCAFGLHPLKVMIPTTPDARCWALLLFYNVLLGLLLPLLLLVPLRQQSQPASGGDGGGSGSRNGGSRPRRRGLLGRLDRCIESCLRSLLWPPAADDRITLLFGWLARWLLLLTLLWMGCCLLAEPT</sequence>
<gene>
    <name evidence="3" type="ORF">COHA_005376</name>
</gene>
<evidence type="ECO:0000256" key="2">
    <source>
        <dbReference type="SAM" id="Phobius"/>
    </source>
</evidence>
<comment type="caution">
    <text evidence="3">The sequence shown here is derived from an EMBL/GenBank/DDBJ whole genome shotgun (WGS) entry which is preliminary data.</text>
</comment>
<protein>
    <submittedName>
        <fullName evidence="3">Uncharacterized protein</fullName>
    </submittedName>
</protein>
<name>A0AAD5DRH6_9CHLO</name>
<feature type="compositionally biased region" description="Gly residues" evidence="1">
    <location>
        <begin position="252"/>
        <end position="262"/>
    </location>
</feature>
<feature type="transmembrane region" description="Helical" evidence="2">
    <location>
        <begin position="221"/>
        <end position="241"/>
    </location>
</feature>
<accession>A0AAD5DRH6</accession>